<keyword evidence="2" id="KW-0677">Repeat</keyword>
<feature type="domain" description="SLH" evidence="5">
    <location>
        <begin position="404"/>
        <end position="467"/>
    </location>
</feature>
<comment type="caution">
    <text evidence="6">The sequence shown here is derived from an EMBL/GenBank/DDBJ whole genome shotgun (WGS) entry which is preliminary data.</text>
</comment>
<dbReference type="PANTHER" id="PTHR43308">
    <property type="entry name" value="OUTER MEMBRANE PROTEIN ALPHA-RELATED"/>
    <property type="match status" value="1"/>
</dbReference>
<feature type="compositionally biased region" description="Gly residues" evidence="3">
    <location>
        <begin position="251"/>
        <end position="261"/>
    </location>
</feature>
<dbReference type="Pfam" id="PF13205">
    <property type="entry name" value="Big_5"/>
    <property type="match status" value="1"/>
</dbReference>
<feature type="signal peptide" evidence="4">
    <location>
        <begin position="1"/>
        <end position="31"/>
    </location>
</feature>
<dbReference type="InterPro" id="IPR051465">
    <property type="entry name" value="Cell_Envelope_Struct_Comp"/>
</dbReference>
<evidence type="ECO:0000313" key="6">
    <source>
        <dbReference type="EMBL" id="KUK36638.1"/>
    </source>
</evidence>
<dbReference type="PANTHER" id="PTHR43308:SF5">
    <property type="entry name" value="S-LAYER PROTEIN _ PEPTIDOGLYCAN ENDO-BETA-N-ACETYLGLUCOSAMINIDASE"/>
    <property type="match status" value="1"/>
</dbReference>
<dbReference type="EMBL" id="LGFO01000063">
    <property type="protein sequence ID" value="KUK36638.1"/>
    <property type="molecule type" value="Genomic_DNA"/>
</dbReference>
<gene>
    <name evidence="6" type="ORF">XD66_0652</name>
</gene>
<dbReference type="PROSITE" id="PS51272">
    <property type="entry name" value="SLH"/>
    <property type="match status" value="3"/>
</dbReference>
<dbReference type="Pfam" id="PF00395">
    <property type="entry name" value="SLH"/>
    <property type="match status" value="3"/>
</dbReference>
<evidence type="ECO:0000256" key="3">
    <source>
        <dbReference type="SAM" id="MobiDB-lite"/>
    </source>
</evidence>
<dbReference type="Proteomes" id="UP000053326">
    <property type="component" value="Unassembled WGS sequence"/>
</dbReference>
<evidence type="ECO:0000256" key="4">
    <source>
        <dbReference type="SAM" id="SignalP"/>
    </source>
</evidence>
<reference evidence="7" key="1">
    <citation type="journal article" date="2015" name="MBio">
        <title>Genome-Resolved Metagenomic Analysis Reveals Roles for Candidate Phyla and Other Microbial Community Members in Biogeochemical Transformations in Oil Reservoirs.</title>
        <authorList>
            <person name="Hu P."/>
            <person name="Tom L."/>
            <person name="Singh A."/>
            <person name="Thomas B.C."/>
            <person name="Baker B.J."/>
            <person name="Piceno Y.M."/>
            <person name="Andersen G.L."/>
            <person name="Banfield J.F."/>
        </authorList>
    </citation>
    <scope>NUCLEOTIDE SEQUENCE [LARGE SCALE GENOMIC DNA]</scope>
</reference>
<dbReference type="InterPro" id="IPR001119">
    <property type="entry name" value="SLH_dom"/>
</dbReference>
<dbReference type="InterPro" id="IPR014755">
    <property type="entry name" value="Cu-Rt/internalin_Ig-like"/>
</dbReference>
<dbReference type="AlphaFoldDB" id="A0A117LBA2"/>
<organism evidence="6 7">
    <name type="scientific">Thermacetogenium phaeum</name>
    <dbReference type="NCBI Taxonomy" id="85874"/>
    <lineage>
        <taxon>Bacteria</taxon>
        <taxon>Bacillati</taxon>
        <taxon>Bacillota</taxon>
        <taxon>Clostridia</taxon>
        <taxon>Thermoanaerobacterales</taxon>
        <taxon>Thermoanaerobacteraceae</taxon>
        <taxon>Thermacetogenium</taxon>
    </lineage>
</organism>
<proteinExistence type="predicted"/>
<dbReference type="Gene3D" id="2.60.40.1220">
    <property type="match status" value="1"/>
</dbReference>
<feature type="domain" description="SLH" evidence="5">
    <location>
        <begin position="534"/>
        <end position="592"/>
    </location>
</feature>
<dbReference type="PATRIC" id="fig|85874.4.peg.1813"/>
<feature type="region of interest" description="Disordered" evidence="3">
    <location>
        <begin position="251"/>
        <end position="271"/>
    </location>
</feature>
<keyword evidence="1 4" id="KW-0732">Signal</keyword>
<evidence type="ECO:0000256" key="1">
    <source>
        <dbReference type="ARBA" id="ARBA00022729"/>
    </source>
</evidence>
<evidence type="ECO:0000256" key="2">
    <source>
        <dbReference type="ARBA" id="ARBA00022737"/>
    </source>
</evidence>
<dbReference type="InterPro" id="IPR032812">
    <property type="entry name" value="SbsA_Ig"/>
</dbReference>
<accession>A0A117LBA2</accession>
<evidence type="ECO:0000259" key="5">
    <source>
        <dbReference type="PROSITE" id="PS51272"/>
    </source>
</evidence>
<evidence type="ECO:0000313" key="7">
    <source>
        <dbReference type="Proteomes" id="UP000053326"/>
    </source>
</evidence>
<protein>
    <recommendedName>
        <fullName evidence="5">SLH domain-containing protein</fullName>
    </recommendedName>
</protein>
<name>A0A117LBA2_9THEO</name>
<feature type="domain" description="SLH" evidence="5">
    <location>
        <begin position="469"/>
        <end position="533"/>
    </location>
</feature>
<sequence>MMRRQRHTRLLIALVAAALLLAVMGGGRALAQGTPSAPVLPESFWGSVKDASGNPIPTGTVEAWMNGVKQDSISIVNGQYGGPGGFDDALIVQGSNEEDKGKIIEFYVNGVKANETAIYNQTGKLIKLDLTVNGTSQPPQDTTPPAVAATDPANGATGVTVVKAIAVTFSEEVQAGQTYDGISVKDAAGNAVAVNKSIAGKVLSLKPNATLAYNTKYTVTIPAGAVKDLAGNALAQDYAFTFTTQAASSGGGGGGGGGGGAPAPSTDKLEKPVQAGASTVAEISGKAKVELPAGAVTGTNATLKVEVLSDDKASGAGMPLLSKVVNVTLKNGTLSGKAIVTLYYDKSKLTSDQVPVAYCYDEQSGKWVRLEGTVDAAGGTVTAHADQLAMFAVFAETKQQAPPAPTTSFKDMQGHWAAEAVGRLAEAGIISGYPDGTFGPDRQITRAEVTAIMVKLLGLEPGKESELKFKDNAAIPAWAKGAVAAAVKEGIIKGYPHPDGSLTFGAGRQLSRAEMAAMAAGVLEKKLGSIAPAELKFTDAAAIPSWAKNSVATVVAKGIVSGYPDGTFKAANKITRAETAVIVLRLLEVLGE</sequence>
<feature type="chain" id="PRO_5007150681" description="SLH domain-containing protein" evidence="4">
    <location>
        <begin position="32"/>
        <end position="592"/>
    </location>
</feature>